<evidence type="ECO:0000313" key="1">
    <source>
        <dbReference type="EMBL" id="PZO43141.1"/>
    </source>
</evidence>
<sequence length="126" mass="14510">MSLTFEAIQPAAKQDISVYMPYYQGNKRNALPYAISLYKQGNLEGEREIEGSESIAFVATWNVSVLPADLTRCRMQFDADNDLSYEITMATFEFVDFLFDVIVALRQKRPADFSQGFYRKLLRLDD</sequence>
<accession>A0A2W4Y6T2</accession>
<name>A0A2W4Y6T2_9CYAN</name>
<evidence type="ECO:0000313" key="2">
    <source>
        <dbReference type="Proteomes" id="UP000249081"/>
    </source>
</evidence>
<organism evidence="1 2">
    <name type="scientific">Shackletoniella antarctica</name>
    <dbReference type="NCBI Taxonomy" id="268115"/>
    <lineage>
        <taxon>Bacteria</taxon>
        <taxon>Bacillati</taxon>
        <taxon>Cyanobacteriota</taxon>
        <taxon>Cyanophyceae</taxon>
        <taxon>Oculatellales</taxon>
        <taxon>Oculatellaceae</taxon>
        <taxon>Shackletoniella</taxon>
    </lineage>
</organism>
<dbReference type="Proteomes" id="UP000249081">
    <property type="component" value="Unassembled WGS sequence"/>
</dbReference>
<protein>
    <submittedName>
        <fullName evidence="1">Uncharacterized protein</fullName>
    </submittedName>
</protein>
<proteinExistence type="predicted"/>
<dbReference type="EMBL" id="QBMN01000031">
    <property type="protein sequence ID" value="PZO43141.1"/>
    <property type="molecule type" value="Genomic_DNA"/>
</dbReference>
<gene>
    <name evidence="1" type="ORF">DCF17_06375</name>
</gene>
<reference evidence="2" key="1">
    <citation type="submission" date="2018-04" db="EMBL/GenBank/DDBJ databases">
        <authorList>
            <person name="Cornet L."/>
        </authorList>
    </citation>
    <scope>NUCLEOTIDE SEQUENCE [LARGE SCALE GENOMIC DNA]</scope>
</reference>
<dbReference type="NCBIfam" id="NF045587">
    <property type="entry name" value="T4P_biogen_EbsA"/>
    <property type="match status" value="1"/>
</dbReference>
<dbReference type="InterPro" id="IPR054652">
    <property type="entry name" value="T4P_EbsA-like"/>
</dbReference>
<dbReference type="AlphaFoldDB" id="A0A2W4Y6T2"/>
<comment type="caution">
    <text evidence="1">The sequence shown here is derived from an EMBL/GenBank/DDBJ whole genome shotgun (WGS) entry which is preliminary data.</text>
</comment>
<reference evidence="1 2" key="2">
    <citation type="submission" date="2018-06" db="EMBL/GenBank/DDBJ databases">
        <title>Metagenomic assembly of (sub)arctic Cyanobacteria and their associated microbiome from non-axenic cultures.</title>
        <authorList>
            <person name="Baurain D."/>
        </authorList>
    </citation>
    <scope>NUCLEOTIDE SEQUENCE [LARGE SCALE GENOMIC DNA]</scope>
    <source>
        <strain evidence="1">ULC041bin1</strain>
    </source>
</reference>